<dbReference type="STRING" id="149040.A0A132B2N2"/>
<dbReference type="Pfam" id="PF06985">
    <property type="entry name" value="HET"/>
    <property type="match status" value="1"/>
</dbReference>
<dbReference type="PROSITE" id="PS50837">
    <property type="entry name" value="NACHT"/>
    <property type="match status" value="1"/>
</dbReference>
<dbReference type="InterPro" id="IPR010730">
    <property type="entry name" value="HET"/>
</dbReference>
<feature type="repeat" description="WD" evidence="2">
    <location>
        <begin position="817"/>
        <end position="858"/>
    </location>
</feature>
<feature type="domain" description="NACHT" evidence="3">
    <location>
        <begin position="290"/>
        <end position="511"/>
    </location>
</feature>
<evidence type="ECO:0000259" key="3">
    <source>
        <dbReference type="PROSITE" id="PS50837"/>
    </source>
</evidence>
<dbReference type="AlphaFoldDB" id="A0A132B2N2"/>
<dbReference type="KEGG" id="psco:LY89DRAFT_436813"/>
<keyword evidence="1" id="KW-0677">Repeat</keyword>
<dbReference type="OrthoDB" id="538223at2759"/>
<evidence type="ECO:0000256" key="1">
    <source>
        <dbReference type="ARBA" id="ARBA00022737"/>
    </source>
</evidence>
<dbReference type="InterPro" id="IPR056884">
    <property type="entry name" value="NPHP3-like_N"/>
</dbReference>
<dbReference type="RefSeq" id="XP_018060519.1">
    <property type="nucleotide sequence ID" value="XM_018207518.1"/>
</dbReference>
<feature type="repeat" description="WD" evidence="2">
    <location>
        <begin position="860"/>
        <end position="881"/>
    </location>
</feature>
<protein>
    <submittedName>
        <fullName evidence="4">HET-domain-containing protein</fullName>
    </submittedName>
</protein>
<proteinExistence type="predicted"/>
<dbReference type="Pfam" id="PF00400">
    <property type="entry name" value="WD40"/>
    <property type="match status" value="2"/>
</dbReference>
<accession>A0A132B2N2</accession>
<dbReference type="InterPro" id="IPR001680">
    <property type="entry name" value="WD40_rpt"/>
</dbReference>
<keyword evidence="5" id="KW-1185">Reference proteome</keyword>
<dbReference type="SUPFAM" id="SSF52540">
    <property type="entry name" value="P-loop containing nucleoside triphosphate hydrolases"/>
    <property type="match status" value="1"/>
</dbReference>
<evidence type="ECO:0000313" key="5">
    <source>
        <dbReference type="Proteomes" id="UP000070700"/>
    </source>
</evidence>
<dbReference type="SUPFAM" id="SSF50978">
    <property type="entry name" value="WD40 repeat-like"/>
    <property type="match status" value="1"/>
</dbReference>
<dbReference type="PANTHER" id="PTHR10622:SF13">
    <property type="entry name" value="NACHT DOMAIN-CONTAINING PROTEIN"/>
    <property type="match status" value="1"/>
</dbReference>
<dbReference type="InterPro" id="IPR015943">
    <property type="entry name" value="WD40/YVTN_repeat-like_dom_sf"/>
</dbReference>
<dbReference type="InterPro" id="IPR036322">
    <property type="entry name" value="WD40_repeat_dom_sf"/>
</dbReference>
<dbReference type="Gene3D" id="2.130.10.10">
    <property type="entry name" value="YVTN repeat-like/Quinoprotein amine dehydrogenase"/>
    <property type="match status" value="1"/>
</dbReference>
<evidence type="ECO:0000256" key="2">
    <source>
        <dbReference type="PROSITE-ProRule" id="PRU00221"/>
    </source>
</evidence>
<dbReference type="Pfam" id="PF24883">
    <property type="entry name" value="NPHP3_N"/>
    <property type="match status" value="1"/>
</dbReference>
<sequence length="922" mass="104495">MRLLYNNGDGNISLTKFLENDIPKYAILSHTWEEEEVTFEELQKGIGTTKTGYAKIRFCAEQAKRDGLQYFWVDTCCIDKSNSAELAEAINSMFRWYRMSTKCYVYLSDVSRTPVNIDRMAWESAFRKSRWFTRGWTLQELIAPTSVDFFSKESNRIGSKRSLEQQIHEITGIPKMALQGAYLSQFDDKERFLWIQPRQTTVEEDKAYSLLGIFDVQMPLRYGEGMASAFKRLEEEIDKLNKCLQDLRLSDPRDDKSRIEETKGGLLEGSYLWILETSDFRQWRNNPQTWLLWIKGDPGKGKTMLLCGIINELKKSLPKSTLLSYFFCQATNSQINNATAVLRGLIYLLVNEQPALISHVRKRYDQAGKALFEDLNSWVVLSEMFTNILQDPNLKSTCLVVDALDECEVGLPKLLDLIVQISSKSPQTKWIVSSRNWPSIEKGFNRATQKASMCLELNEKSVSAAVSTYIKSKVNWLAERQEYDIDTRDAVQRYLSSNAHGTFLWVALVCQELTSIPGWEVEETLSAFPPGLNTLYMRIIEQISTSRTAKRCKSILAVVAVIHRPITLDELPSFVDMPPRSSGNYKALAEIIGHCGSFLTIRDRTVTFVHQSAKDFLTNTAVDIVFPSGMPDTHYAIFSRSLQVLPTVLQRDVYSLRAPGTTVSQVEQADPAPLAAVRYSCLYWIDHLLECQSREELIGDLKDSGIVYSFLRQYFLYWLEALSLLQSISQGIVMIQKLEDLQFDKSPGLSAFIQDARRFAVSNRSIIEQAPLQVYCSALVFAPENSIVRKAFEKCIPSWIQTKPRVETNWNAMLQVLEGHTDAVTSVAFSPDGKQIVSGSWDGTVRRWDAATGQQLLPALEGHTDEVNSVAFSPDGKQIVTLHVSENWLVEGTTNLLLLPTRYRPTCEATWGGIIALGHSTC</sequence>
<dbReference type="InterPro" id="IPR007111">
    <property type="entry name" value="NACHT_NTPase"/>
</dbReference>
<organism evidence="4 5">
    <name type="scientific">Mollisia scopiformis</name>
    <name type="common">Conifer needle endophyte fungus</name>
    <name type="synonym">Phialocephala scopiformis</name>
    <dbReference type="NCBI Taxonomy" id="149040"/>
    <lineage>
        <taxon>Eukaryota</taxon>
        <taxon>Fungi</taxon>
        <taxon>Dikarya</taxon>
        <taxon>Ascomycota</taxon>
        <taxon>Pezizomycotina</taxon>
        <taxon>Leotiomycetes</taxon>
        <taxon>Helotiales</taxon>
        <taxon>Mollisiaceae</taxon>
        <taxon>Mollisia</taxon>
    </lineage>
</organism>
<dbReference type="PROSITE" id="PS50294">
    <property type="entry name" value="WD_REPEATS_REGION"/>
    <property type="match status" value="1"/>
</dbReference>
<dbReference type="SMART" id="SM00320">
    <property type="entry name" value="WD40"/>
    <property type="match status" value="2"/>
</dbReference>
<evidence type="ECO:0000313" key="4">
    <source>
        <dbReference type="EMBL" id="KUJ06164.1"/>
    </source>
</evidence>
<reference evidence="4 5" key="1">
    <citation type="submission" date="2015-10" db="EMBL/GenBank/DDBJ databases">
        <title>Full genome of DAOMC 229536 Phialocephala scopiformis, a fungal endophyte of spruce producing the potent anti-insectan compound rugulosin.</title>
        <authorList>
            <consortium name="DOE Joint Genome Institute"/>
            <person name="Walker A.K."/>
            <person name="Frasz S.L."/>
            <person name="Seifert K.A."/>
            <person name="Miller J.D."/>
            <person name="Mondo S.J."/>
            <person name="Labutti K."/>
            <person name="Lipzen A."/>
            <person name="Dockter R."/>
            <person name="Kennedy M."/>
            <person name="Grigoriev I.V."/>
            <person name="Spatafora J.W."/>
        </authorList>
    </citation>
    <scope>NUCLEOTIDE SEQUENCE [LARGE SCALE GENOMIC DNA]</scope>
    <source>
        <strain evidence="4 5">CBS 120377</strain>
    </source>
</reference>
<dbReference type="PANTHER" id="PTHR10622">
    <property type="entry name" value="HET DOMAIN-CONTAINING PROTEIN"/>
    <property type="match status" value="1"/>
</dbReference>
<dbReference type="FunFam" id="3.40.50.300:FF:001638">
    <property type="entry name" value="NACHT and WD40 domain protein"/>
    <property type="match status" value="1"/>
</dbReference>
<dbReference type="Gene3D" id="3.40.50.300">
    <property type="entry name" value="P-loop containing nucleotide triphosphate hydrolases"/>
    <property type="match status" value="1"/>
</dbReference>
<dbReference type="InParanoid" id="A0A132B2N2"/>
<dbReference type="GeneID" id="28817244"/>
<name>A0A132B2N2_MOLSC</name>
<dbReference type="EMBL" id="KQ947455">
    <property type="protein sequence ID" value="KUJ06164.1"/>
    <property type="molecule type" value="Genomic_DNA"/>
</dbReference>
<dbReference type="PROSITE" id="PS50082">
    <property type="entry name" value="WD_REPEATS_2"/>
    <property type="match status" value="2"/>
</dbReference>
<dbReference type="InterPro" id="IPR027417">
    <property type="entry name" value="P-loop_NTPase"/>
</dbReference>
<dbReference type="Proteomes" id="UP000070700">
    <property type="component" value="Unassembled WGS sequence"/>
</dbReference>
<keyword evidence="2" id="KW-0853">WD repeat</keyword>
<gene>
    <name evidence="4" type="ORF">LY89DRAFT_436813</name>
</gene>